<evidence type="ECO:0000256" key="1">
    <source>
        <dbReference type="SAM" id="MobiDB-lite"/>
    </source>
</evidence>
<organism evidence="2 3">
    <name type="scientific">Polyrhizophydium stewartii</name>
    <dbReference type="NCBI Taxonomy" id="2732419"/>
    <lineage>
        <taxon>Eukaryota</taxon>
        <taxon>Fungi</taxon>
        <taxon>Fungi incertae sedis</taxon>
        <taxon>Chytridiomycota</taxon>
        <taxon>Chytridiomycota incertae sedis</taxon>
        <taxon>Chytridiomycetes</taxon>
        <taxon>Rhizophydiales</taxon>
        <taxon>Rhizophydiales incertae sedis</taxon>
        <taxon>Polyrhizophydium</taxon>
    </lineage>
</organism>
<comment type="caution">
    <text evidence="2">The sequence shown here is derived from an EMBL/GenBank/DDBJ whole genome shotgun (WGS) entry which is preliminary data.</text>
</comment>
<name>A0ABR4NIC6_9FUNG</name>
<sequence length="335" mass="36767">MLLSARCVATSVLPLATCRKSDKPLKTCKTHLTKTGYCKTIALGAATPSQRSYMVAGLRIHDETSNCTSIGKIAADLHDIAPMQVDGAVEGDVAAGGANAAVAATGSAANMPAAPVTASKRKRKKGKAVQQSAAPDKGSSEDVLASDADQPQSKRQRRQTQRTLIEGVTQQALPAARSSDQIRKEMQQAVLHKQLPPTEDGLKAWARSKQDRQIKRKAHLLVKLARKHIQPDNQQAFPLSISLRPLPITQDEADMAIKFALIMPRLKGADRMVARNCDAKNLIEPWGLRHCDHCDTIWCRDKNACINMHLRAMFYLRQPQHFDEQGMTFREDGPL</sequence>
<gene>
    <name evidence="2" type="ORF">HK105_200899</name>
</gene>
<evidence type="ECO:0000313" key="3">
    <source>
        <dbReference type="Proteomes" id="UP001527925"/>
    </source>
</evidence>
<accession>A0ABR4NIC6</accession>
<dbReference type="EMBL" id="JADGIZ020000003">
    <property type="protein sequence ID" value="KAL2919256.1"/>
    <property type="molecule type" value="Genomic_DNA"/>
</dbReference>
<proteinExistence type="predicted"/>
<protein>
    <submittedName>
        <fullName evidence="2">Uncharacterized protein</fullName>
    </submittedName>
</protein>
<reference evidence="2 3" key="1">
    <citation type="submission" date="2023-09" db="EMBL/GenBank/DDBJ databases">
        <title>Pangenome analysis of Batrachochytrium dendrobatidis and related Chytrids.</title>
        <authorList>
            <person name="Yacoub M.N."/>
            <person name="Stajich J.E."/>
            <person name="James T.Y."/>
        </authorList>
    </citation>
    <scope>NUCLEOTIDE SEQUENCE [LARGE SCALE GENOMIC DNA]</scope>
    <source>
        <strain evidence="2 3">JEL0888</strain>
    </source>
</reference>
<dbReference type="Proteomes" id="UP001527925">
    <property type="component" value="Unassembled WGS sequence"/>
</dbReference>
<evidence type="ECO:0000313" key="2">
    <source>
        <dbReference type="EMBL" id="KAL2919256.1"/>
    </source>
</evidence>
<feature type="region of interest" description="Disordered" evidence="1">
    <location>
        <begin position="108"/>
        <end position="185"/>
    </location>
</feature>
<keyword evidence="3" id="KW-1185">Reference proteome</keyword>